<accession>A0A844AHB2</accession>
<dbReference type="InterPro" id="IPR036291">
    <property type="entry name" value="NAD(P)-bd_dom_sf"/>
</dbReference>
<dbReference type="PRINTS" id="PR00368">
    <property type="entry name" value="FADPNR"/>
</dbReference>
<dbReference type="SUPFAM" id="SSF51905">
    <property type="entry name" value="FAD/NAD(P)-binding domain"/>
    <property type="match status" value="1"/>
</dbReference>
<dbReference type="InterPro" id="IPR020946">
    <property type="entry name" value="Flavin_mOase-like"/>
</dbReference>
<evidence type="ECO:0000256" key="3">
    <source>
        <dbReference type="ARBA" id="ARBA00023002"/>
    </source>
</evidence>
<dbReference type="EMBL" id="WISZ01000170">
    <property type="protein sequence ID" value="MQX11235.1"/>
    <property type="molecule type" value="Genomic_DNA"/>
</dbReference>
<keyword evidence="1" id="KW-0285">Flavoprotein</keyword>
<evidence type="ECO:0000256" key="2">
    <source>
        <dbReference type="ARBA" id="ARBA00022827"/>
    </source>
</evidence>
<dbReference type="GO" id="GO:0005829">
    <property type="term" value="C:cytosol"/>
    <property type="evidence" value="ECO:0007669"/>
    <property type="project" value="TreeGrafter"/>
</dbReference>
<dbReference type="Gene3D" id="3.50.50.60">
    <property type="entry name" value="FAD/NAD(P)-binding domain"/>
    <property type="match status" value="1"/>
</dbReference>
<evidence type="ECO:0000313" key="6">
    <source>
        <dbReference type="Proteomes" id="UP000466694"/>
    </source>
</evidence>
<keyword evidence="5" id="KW-0503">Monooxygenase</keyword>
<evidence type="ECO:0000313" key="5">
    <source>
        <dbReference type="EMBL" id="MQX11235.1"/>
    </source>
</evidence>
<evidence type="ECO:0000256" key="4">
    <source>
        <dbReference type="SAM" id="MobiDB-lite"/>
    </source>
</evidence>
<dbReference type="GO" id="GO:0050661">
    <property type="term" value="F:NADP binding"/>
    <property type="evidence" value="ECO:0007669"/>
    <property type="project" value="InterPro"/>
</dbReference>
<dbReference type="SUPFAM" id="SSF51735">
    <property type="entry name" value="NAD(P)-binding Rossmann-fold domains"/>
    <property type="match status" value="1"/>
</dbReference>
<dbReference type="PRINTS" id="PR00469">
    <property type="entry name" value="PNDRDTASEII"/>
</dbReference>
<sequence length="420" mass="45696">MTRRPLPCSKSTSAGMEALSGRCRRGIREGGAPPTCPPALSKLPPSGEDDRLHTNVVIVGAGPAGLAVGACLRRAGLDFVILEKAHEIAPVWRRHYRRLHLHTVKSFSSLPHMPFPKDYPRYVPREKVLAYLDAYAERFELRPRFGETVNSILREDGGYLVETGTNTFSARQVVIASGSNAEPVVPDLPEIDAFKGRRLHSADYTEATPFTGQSVLVVGMGNTGAEIALDLAECGARPTLSVRNGVHIVPLQLFGVPIQMIAIASQPMPQAVNDRLFPIVLDFALGKLEKYGIVRPKQGILEQVDAGRIPVIDVGTVETIKSGGIKVAPDIKRFTEHGAIFVSGRQAEFDSVILATGYRPGFEKFLPTELWPGKSGVTRQASELGLYLVGFHNPVTGLLREIGREAVAVTNDIKRRSSTR</sequence>
<keyword evidence="2" id="KW-0274">FAD</keyword>
<evidence type="ECO:0000256" key="1">
    <source>
        <dbReference type="ARBA" id="ARBA00022630"/>
    </source>
</evidence>
<name>A0A844AHB2_RHIFR</name>
<dbReference type="Proteomes" id="UP000466694">
    <property type="component" value="Unassembled WGS sequence"/>
</dbReference>
<dbReference type="PANTHER" id="PTHR43539:SF78">
    <property type="entry name" value="FLAVIN-CONTAINING MONOOXYGENASE"/>
    <property type="match status" value="1"/>
</dbReference>
<organism evidence="5 6">
    <name type="scientific">Rhizobium fredii</name>
    <name type="common">Sinorhizobium fredii</name>
    <dbReference type="NCBI Taxonomy" id="380"/>
    <lineage>
        <taxon>Bacteria</taxon>
        <taxon>Pseudomonadati</taxon>
        <taxon>Pseudomonadota</taxon>
        <taxon>Alphaproteobacteria</taxon>
        <taxon>Hyphomicrobiales</taxon>
        <taxon>Rhizobiaceae</taxon>
        <taxon>Sinorhizobium/Ensifer group</taxon>
        <taxon>Sinorhizobium</taxon>
    </lineage>
</organism>
<comment type="caution">
    <text evidence="5">The sequence shown here is derived from an EMBL/GenBank/DDBJ whole genome shotgun (WGS) entry which is preliminary data.</text>
</comment>
<dbReference type="Pfam" id="PF00743">
    <property type="entry name" value="FMO-like"/>
    <property type="match status" value="1"/>
</dbReference>
<dbReference type="PANTHER" id="PTHR43539">
    <property type="entry name" value="FLAVIN-BINDING MONOOXYGENASE-LIKE PROTEIN (AFU_ORTHOLOGUE AFUA_4G09220)"/>
    <property type="match status" value="1"/>
</dbReference>
<protein>
    <submittedName>
        <fullName evidence="5">SidA/IucD/PvdA family monooxygenase</fullName>
    </submittedName>
</protein>
<proteinExistence type="predicted"/>
<dbReference type="InterPro" id="IPR036188">
    <property type="entry name" value="FAD/NAD-bd_sf"/>
</dbReference>
<keyword evidence="3" id="KW-0560">Oxidoreductase</keyword>
<dbReference type="GO" id="GO:0004499">
    <property type="term" value="F:N,N-dimethylaniline monooxygenase activity"/>
    <property type="evidence" value="ECO:0007669"/>
    <property type="project" value="InterPro"/>
</dbReference>
<feature type="region of interest" description="Disordered" evidence="4">
    <location>
        <begin position="26"/>
        <end position="47"/>
    </location>
</feature>
<gene>
    <name evidence="5" type="ORF">GHK48_23925</name>
</gene>
<dbReference type="GO" id="GO:0050660">
    <property type="term" value="F:flavin adenine dinucleotide binding"/>
    <property type="evidence" value="ECO:0007669"/>
    <property type="project" value="InterPro"/>
</dbReference>
<dbReference type="InterPro" id="IPR050982">
    <property type="entry name" value="Auxin_biosynth/cation_transpt"/>
</dbReference>
<reference evidence="5 6" key="1">
    <citation type="journal article" date="2013" name="Genome Biol.">
        <title>Comparative genomics of the core and accessory genomes of 48 Sinorhizobium strains comprising five genospecies.</title>
        <authorList>
            <person name="Sugawara M."/>
            <person name="Epstein B."/>
            <person name="Badgley B.D."/>
            <person name="Unno T."/>
            <person name="Xu L."/>
            <person name="Reese J."/>
            <person name="Gyaneshwar P."/>
            <person name="Denny R."/>
            <person name="Mudge J."/>
            <person name="Bharti A.K."/>
            <person name="Farmer A.D."/>
            <person name="May G.D."/>
            <person name="Woodward J.E."/>
            <person name="Medigue C."/>
            <person name="Vallenet D."/>
            <person name="Lajus A."/>
            <person name="Rouy Z."/>
            <person name="Martinez-Vaz B."/>
            <person name="Tiffin P."/>
            <person name="Young N.D."/>
            <person name="Sadowsky M.J."/>
        </authorList>
    </citation>
    <scope>NUCLEOTIDE SEQUENCE [LARGE SCALE GENOMIC DNA]</scope>
    <source>
        <strain evidence="5 6">USDA205</strain>
    </source>
</reference>
<dbReference type="AlphaFoldDB" id="A0A844AHB2"/>